<dbReference type="EMBL" id="SMMG02000013">
    <property type="protein sequence ID" value="KAA3453814.1"/>
    <property type="molecule type" value="Genomic_DNA"/>
</dbReference>
<dbReference type="Pfam" id="PF00892">
    <property type="entry name" value="EamA"/>
    <property type="match status" value="4"/>
</dbReference>
<feature type="domain" description="EamA" evidence="7">
    <location>
        <begin position="22"/>
        <end position="160"/>
    </location>
</feature>
<comment type="caution">
    <text evidence="8">The sequence shown here is derived from an EMBL/GenBank/DDBJ whole genome shotgun (WGS) entry which is preliminary data.</text>
</comment>
<dbReference type="GO" id="GO:0022857">
    <property type="term" value="F:transmembrane transporter activity"/>
    <property type="evidence" value="ECO:0007669"/>
    <property type="project" value="InterPro"/>
</dbReference>
<feature type="transmembrane region" description="Helical" evidence="6">
    <location>
        <begin position="407"/>
        <end position="426"/>
    </location>
</feature>
<feature type="transmembrane region" description="Helical" evidence="6">
    <location>
        <begin position="673"/>
        <end position="693"/>
    </location>
</feature>
<dbReference type="AlphaFoldDB" id="A0A5B6UB93"/>
<feature type="transmembrane region" description="Helical" evidence="6">
    <location>
        <begin position="51"/>
        <end position="69"/>
    </location>
</feature>
<evidence type="ECO:0000256" key="1">
    <source>
        <dbReference type="ARBA" id="ARBA00004141"/>
    </source>
</evidence>
<dbReference type="Proteomes" id="UP000325315">
    <property type="component" value="Unassembled WGS sequence"/>
</dbReference>
<feature type="transmembrane region" description="Helical" evidence="6">
    <location>
        <begin position="642"/>
        <end position="661"/>
    </location>
</feature>
<keyword evidence="4 6" id="KW-1133">Transmembrane helix</keyword>
<feature type="transmembrane region" description="Helical" evidence="6">
    <location>
        <begin position="608"/>
        <end position="630"/>
    </location>
</feature>
<evidence type="ECO:0000256" key="5">
    <source>
        <dbReference type="ARBA" id="ARBA00023136"/>
    </source>
</evidence>
<dbReference type="InterPro" id="IPR037185">
    <property type="entry name" value="EmrE-like"/>
</dbReference>
<evidence type="ECO:0000259" key="7">
    <source>
        <dbReference type="Pfam" id="PF00892"/>
    </source>
</evidence>
<gene>
    <name evidence="8" type="ORF">EPI10_009808</name>
</gene>
<organism evidence="8 9">
    <name type="scientific">Gossypium australe</name>
    <dbReference type="NCBI Taxonomy" id="47621"/>
    <lineage>
        <taxon>Eukaryota</taxon>
        <taxon>Viridiplantae</taxon>
        <taxon>Streptophyta</taxon>
        <taxon>Embryophyta</taxon>
        <taxon>Tracheophyta</taxon>
        <taxon>Spermatophyta</taxon>
        <taxon>Magnoliopsida</taxon>
        <taxon>eudicotyledons</taxon>
        <taxon>Gunneridae</taxon>
        <taxon>Pentapetalae</taxon>
        <taxon>rosids</taxon>
        <taxon>malvids</taxon>
        <taxon>Malvales</taxon>
        <taxon>Malvaceae</taxon>
        <taxon>Malvoideae</taxon>
        <taxon>Gossypium</taxon>
    </lineage>
</organism>
<dbReference type="InterPro" id="IPR030184">
    <property type="entry name" value="WAT1-related"/>
</dbReference>
<accession>A0A5B6UB93</accession>
<evidence type="ECO:0000256" key="2">
    <source>
        <dbReference type="ARBA" id="ARBA00007635"/>
    </source>
</evidence>
<dbReference type="GO" id="GO:0016020">
    <property type="term" value="C:membrane"/>
    <property type="evidence" value="ECO:0007669"/>
    <property type="project" value="UniProtKB-SubCell"/>
</dbReference>
<feature type="transmembrane region" description="Helical" evidence="6">
    <location>
        <begin position="286"/>
        <end position="306"/>
    </location>
</feature>
<dbReference type="InterPro" id="IPR000620">
    <property type="entry name" value="EamA_dom"/>
</dbReference>
<dbReference type="OrthoDB" id="1728340at2759"/>
<name>A0A5B6UB93_9ROSI</name>
<keyword evidence="5 6" id="KW-0472">Membrane</keyword>
<evidence type="ECO:0000313" key="9">
    <source>
        <dbReference type="Proteomes" id="UP000325315"/>
    </source>
</evidence>
<feature type="transmembrane region" description="Helical" evidence="6">
    <location>
        <begin position="496"/>
        <end position="517"/>
    </location>
</feature>
<feature type="transmembrane region" description="Helical" evidence="6">
    <location>
        <begin position="699"/>
        <end position="718"/>
    </location>
</feature>
<comment type="subcellular location">
    <subcellularLocation>
        <location evidence="1">Membrane</location>
        <topology evidence="1">Multi-pass membrane protein</topology>
    </subcellularLocation>
</comment>
<feature type="domain" description="EamA" evidence="7">
    <location>
        <begin position="578"/>
        <end position="716"/>
    </location>
</feature>
<evidence type="ECO:0000256" key="3">
    <source>
        <dbReference type="ARBA" id="ARBA00022692"/>
    </source>
</evidence>
<feature type="transmembrane region" description="Helical" evidence="6">
    <location>
        <begin position="257"/>
        <end position="274"/>
    </location>
</feature>
<proteinExistence type="inferred from homology"/>
<evidence type="ECO:0000256" key="4">
    <source>
        <dbReference type="ARBA" id="ARBA00022989"/>
    </source>
</evidence>
<reference evidence="9" key="1">
    <citation type="journal article" date="2019" name="Plant Biotechnol. J.">
        <title>Genome sequencing of the Australian wild diploid species Gossypium australe highlights disease resistance and delayed gland morphogenesis.</title>
        <authorList>
            <person name="Cai Y."/>
            <person name="Cai X."/>
            <person name="Wang Q."/>
            <person name="Wang P."/>
            <person name="Zhang Y."/>
            <person name="Cai C."/>
            <person name="Xu Y."/>
            <person name="Wang K."/>
            <person name="Zhou Z."/>
            <person name="Wang C."/>
            <person name="Geng S."/>
            <person name="Li B."/>
            <person name="Dong Q."/>
            <person name="Hou Y."/>
            <person name="Wang H."/>
            <person name="Ai P."/>
            <person name="Liu Z."/>
            <person name="Yi F."/>
            <person name="Sun M."/>
            <person name="An G."/>
            <person name="Cheng J."/>
            <person name="Zhang Y."/>
            <person name="Shi Q."/>
            <person name="Xie Y."/>
            <person name="Shi X."/>
            <person name="Chang Y."/>
            <person name="Huang F."/>
            <person name="Chen Y."/>
            <person name="Hong S."/>
            <person name="Mi L."/>
            <person name="Sun Q."/>
            <person name="Zhang L."/>
            <person name="Zhou B."/>
            <person name="Peng R."/>
            <person name="Zhang X."/>
            <person name="Liu F."/>
        </authorList>
    </citation>
    <scope>NUCLEOTIDE SEQUENCE [LARGE SCALE GENOMIC DNA]</scope>
    <source>
        <strain evidence="9">cv. PA1801</strain>
    </source>
</reference>
<feature type="transmembrane region" description="Helical" evidence="6">
    <location>
        <begin position="189"/>
        <end position="209"/>
    </location>
</feature>
<sequence length="771" mass="83439">MSDQSSNGPLSANFSKAKPFFLMIFLQFGSAGMYIISMVTLNQGMNRYVLVVYRNAIAALVLAPFALVLERKTRPKMTFPIFLQIMVLGFLEPILDQGFTYLGMKYTSASFTSAIMNAVPSVTFVIAVIFRLEHIKMKEVRSIAKVVGTLVSLSGALLMTLYKGPVIDLIWSRHTSHNGSSGDSSDKHWISGTLLILVGCVAWSCFYVLQSITIKKYTAEISLSSLICLAGTIQSLAIALVVEHRPSGWAVGWNSRLFAPLYSGIVSSGITYYVQGMVMKTRGPVFVTAFNPLCMIIVAALGSAILGEQLHLGSIIGGIVIAIGLYCVVWGKSKDSRSPSAPANVDCNQPELPISEKYGANATKLDIATINSAQQGGNGGVEETEKMGDQTSIASALSDVLNKAKPYLAIISLQFGYAGMYILSTICMKHGMSNFILATYRHVVATIVIAPFAFVLERKIRPKMTLPIFLRIVVLGFLEPVLDQNLYYLGMKFTTATYSSAFVNMLPAVTFIMAMIFRLEKINLKKIHSIAKVVGTAITVGGAMVMTLYKGPIIDFVKSGGTTHHGTTTESADQHWVSGTIMLLGSIAGWSSFFILQSFTLKKYPAELSLTAWICFMGTVQDAGLSFIMVRDLSAWKIGFDSRLLAASYSGIVCSGIAYYVQGIVIRQRGPVFVTAFSPLCMIITAALGTVILAEKIHLGSILGAIIIVSGLYTVVWGKSKDVKTPELEEKSNGLQELPITDNGRSMNVVDGAANAVNIPDSKNTFSTRGT</sequence>
<keyword evidence="3 6" id="KW-0812">Transmembrane</keyword>
<feature type="transmembrane region" description="Helical" evidence="6">
    <location>
        <begin position="312"/>
        <end position="331"/>
    </location>
</feature>
<dbReference type="PANTHER" id="PTHR31218">
    <property type="entry name" value="WAT1-RELATED PROTEIN"/>
    <property type="match status" value="1"/>
</dbReference>
<keyword evidence="9" id="KW-1185">Reference proteome</keyword>
<dbReference type="SUPFAM" id="SSF103481">
    <property type="entry name" value="Multidrug resistance efflux transporter EmrE"/>
    <property type="match status" value="4"/>
</dbReference>
<feature type="domain" description="EamA" evidence="7">
    <location>
        <begin position="407"/>
        <end position="537"/>
    </location>
</feature>
<comment type="similarity">
    <text evidence="2">Belongs to the drug/metabolite transporter (DMT) superfamily. Plant drug/metabolite exporter (P-DME) (TC 2.A.7.4) family.</text>
</comment>
<evidence type="ECO:0000256" key="6">
    <source>
        <dbReference type="SAM" id="Phobius"/>
    </source>
</evidence>
<feature type="transmembrane region" description="Helical" evidence="6">
    <location>
        <begin position="142"/>
        <end position="162"/>
    </location>
</feature>
<feature type="transmembrane region" description="Helical" evidence="6">
    <location>
        <begin position="108"/>
        <end position="130"/>
    </location>
</feature>
<feature type="transmembrane region" description="Helical" evidence="6">
    <location>
        <begin position="221"/>
        <end position="242"/>
    </location>
</feature>
<protein>
    <submittedName>
        <fullName evidence="8">WAT1-related protein</fullName>
    </submittedName>
</protein>
<feature type="transmembrane region" description="Helical" evidence="6">
    <location>
        <begin position="529"/>
        <end position="549"/>
    </location>
</feature>
<feature type="domain" description="EamA" evidence="7">
    <location>
        <begin position="191"/>
        <end position="329"/>
    </location>
</feature>
<feature type="transmembrane region" description="Helical" evidence="6">
    <location>
        <begin position="438"/>
        <end position="456"/>
    </location>
</feature>
<feature type="transmembrane region" description="Helical" evidence="6">
    <location>
        <begin position="20"/>
        <end position="39"/>
    </location>
</feature>
<evidence type="ECO:0000313" key="8">
    <source>
        <dbReference type="EMBL" id="KAA3453814.1"/>
    </source>
</evidence>
<feature type="transmembrane region" description="Helical" evidence="6">
    <location>
        <begin position="576"/>
        <end position="596"/>
    </location>
</feature>
<feature type="transmembrane region" description="Helical" evidence="6">
    <location>
        <begin position="468"/>
        <end position="490"/>
    </location>
</feature>